<feature type="chain" id="PRO_5040988663" evidence="1">
    <location>
        <begin position="20"/>
        <end position="206"/>
    </location>
</feature>
<organism evidence="2 3">
    <name type="scientific">Lentinula detonsa</name>
    <dbReference type="NCBI Taxonomy" id="2804962"/>
    <lineage>
        <taxon>Eukaryota</taxon>
        <taxon>Fungi</taxon>
        <taxon>Dikarya</taxon>
        <taxon>Basidiomycota</taxon>
        <taxon>Agaricomycotina</taxon>
        <taxon>Agaricomycetes</taxon>
        <taxon>Agaricomycetidae</taxon>
        <taxon>Agaricales</taxon>
        <taxon>Marasmiineae</taxon>
        <taxon>Omphalotaceae</taxon>
        <taxon>Lentinula</taxon>
    </lineage>
</organism>
<gene>
    <name evidence="2" type="ORF">DFH05DRAFT_1502918</name>
</gene>
<comment type="caution">
    <text evidence="2">The sequence shown here is derived from an EMBL/GenBank/DDBJ whole genome shotgun (WGS) entry which is preliminary data.</text>
</comment>
<dbReference type="Proteomes" id="UP001142393">
    <property type="component" value="Unassembled WGS sequence"/>
</dbReference>
<keyword evidence="1" id="KW-0732">Signal</keyword>
<keyword evidence="3" id="KW-1185">Reference proteome</keyword>
<evidence type="ECO:0000256" key="1">
    <source>
        <dbReference type="SAM" id="SignalP"/>
    </source>
</evidence>
<accession>A0A9W8NVX1</accession>
<proteinExistence type="predicted"/>
<name>A0A9W8NVX1_9AGAR</name>
<evidence type="ECO:0000313" key="2">
    <source>
        <dbReference type="EMBL" id="KAJ3741859.1"/>
    </source>
</evidence>
<dbReference type="EMBL" id="JANVFU010000011">
    <property type="protein sequence ID" value="KAJ3741859.1"/>
    <property type="molecule type" value="Genomic_DNA"/>
</dbReference>
<protein>
    <submittedName>
        <fullName evidence="2">Uncharacterized protein</fullName>
    </submittedName>
</protein>
<reference evidence="2 3" key="1">
    <citation type="journal article" date="2023" name="Proc. Natl. Acad. Sci. U.S.A.">
        <title>A global phylogenomic analysis of the shiitake genus Lentinula.</title>
        <authorList>
            <person name="Sierra-Patev S."/>
            <person name="Min B."/>
            <person name="Naranjo-Ortiz M."/>
            <person name="Looney B."/>
            <person name="Konkel Z."/>
            <person name="Slot J.C."/>
            <person name="Sakamoto Y."/>
            <person name="Steenwyk J.L."/>
            <person name="Rokas A."/>
            <person name="Carro J."/>
            <person name="Camarero S."/>
            <person name="Ferreira P."/>
            <person name="Molpeceres G."/>
            <person name="Ruiz-Duenas F.J."/>
            <person name="Serrano A."/>
            <person name="Henrissat B."/>
            <person name="Drula E."/>
            <person name="Hughes K.W."/>
            <person name="Mata J.L."/>
            <person name="Ishikawa N.K."/>
            <person name="Vargas-Isla R."/>
            <person name="Ushijima S."/>
            <person name="Smith C.A."/>
            <person name="Donoghue J."/>
            <person name="Ahrendt S."/>
            <person name="Andreopoulos W."/>
            <person name="He G."/>
            <person name="LaButti K."/>
            <person name="Lipzen A."/>
            <person name="Ng V."/>
            <person name="Riley R."/>
            <person name="Sandor L."/>
            <person name="Barry K."/>
            <person name="Martinez A.T."/>
            <person name="Xiao Y."/>
            <person name="Gibbons J.G."/>
            <person name="Terashima K."/>
            <person name="Grigoriev I.V."/>
            <person name="Hibbett D."/>
        </authorList>
    </citation>
    <scope>NUCLEOTIDE SEQUENCE [LARGE SCALE GENOMIC DNA]</scope>
    <source>
        <strain evidence="2 3">TFB7810</strain>
    </source>
</reference>
<dbReference type="AlphaFoldDB" id="A0A9W8NVX1"/>
<evidence type="ECO:0000313" key="3">
    <source>
        <dbReference type="Proteomes" id="UP001142393"/>
    </source>
</evidence>
<feature type="signal peptide" evidence="1">
    <location>
        <begin position="1"/>
        <end position="19"/>
    </location>
</feature>
<sequence>MRFLITLLPLITLAVHVVATNPASQSIPLNNVQPYLQPATRLSSAHSLSDAATLVDVDLERQQRPSAQRVQQHPSAQLERPCDACLQKALHIAEDVVKAPGKLLIASAEDLAEWAKRHPKTTFGIVMCFAVGTAAYGVYHVFREEHGVCVGCHVRRTGTSLPTPCQPLDCEDVCSATSHTEGPGIVGGHAKRDVARLNYRRRLELD</sequence>